<dbReference type="OrthoDB" id="241833at2157"/>
<keyword evidence="2" id="KW-1185">Reference proteome</keyword>
<evidence type="ECO:0000313" key="2">
    <source>
        <dbReference type="Proteomes" id="UP000242917"/>
    </source>
</evidence>
<sequence>MRRRVLVLCALVVVASFAVGTGSYSAASVERDATVNVVADKDAYMSLLYSDDTVRLEGSGAHEVTVVTVRNRFTQPVDFAVTVTVTAGDGLTVKADAMETTSVSAGIGDAFDVPATIACQSPGQHRATVAFDVTATGAGVTAETTTSRTIEYLVNCSNNQEQTDTEV</sequence>
<dbReference type="EMBL" id="CP019154">
    <property type="protein sequence ID" value="AUG47469.1"/>
    <property type="molecule type" value="Genomic_DNA"/>
</dbReference>
<evidence type="ECO:0008006" key="3">
    <source>
        <dbReference type="Google" id="ProtNLM"/>
    </source>
</evidence>
<dbReference type="KEGG" id="hta:BVU17_08030"/>
<name>A0A2H4ZYB1_9EURY</name>
<protein>
    <recommendedName>
        <fullName evidence="3">DUF11 domain-containing protein</fullName>
    </recommendedName>
</protein>
<accession>A0A2H4ZYB1</accession>
<organism evidence="1 2">
    <name type="scientific">Haloarcula taiwanensis</name>
    <dbReference type="NCBI Taxonomy" id="1932004"/>
    <lineage>
        <taxon>Archaea</taxon>
        <taxon>Methanobacteriati</taxon>
        <taxon>Methanobacteriota</taxon>
        <taxon>Stenosarchaea group</taxon>
        <taxon>Halobacteria</taxon>
        <taxon>Halobacteriales</taxon>
        <taxon>Haloarculaceae</taxon>
        <taxon>Haloarcula</taxon>
    </lineage>
</organism>
<proteinExistence type="predicted"/>
<evidence type="ECO:0000313" key="1">
    <source>
        <dbReference type="EMBL" id="AUG47469.1"/>
    </source>
</evidence>
<dbReference type="AlphaFoldDB" id="A0A2H4ZYB1"/>
<dbReference type="Proteomes" id="UP000242917">
    <property type="component" value="Chromosome I"/>
</dbReference>
<gene>
    <name evidence="1" type="ORF">BVU17_08030</name>
</gene>
<reference evidence="1 2" key="1">
    <citation type="submission" date="2017-01" db="EMBL/GenBank/DDBJ databases">
        <title>A Red Light-Sensitive Sensory Rhodopsin I From Haloarcula taiwanensis, A New Haloarchaeon Isolated From Taiwan.</title>
        <authorList>
            <person name="Yang C.-S."/>
            <person name="Han Y.-A."/>
            <person name="Chen P.-C."/>
            <person name="Ng W.V."/>
            <person name="Chen T.-W."/>
        </authorList>
    </citation>
    <scope>NUCLEOTIDE SEQUENCE [LARGE SCALE GENOMIC DNA]</scope>
    <source>
        <strain evidence="1 2">Taiwanensis</strain>
    </source>
</reference>